<dbReference type="Gene3D" id="3.40.50.300">
    <property type="entry name" value="P-loop containing nucleotide triphosphate hydrolases"/>
    <property type="match status" value="1"/>
</dbReference>
<dbReference type="CDD" id="cd01857">
    <property type="entry name" value="HSR1_MMR1"/>
    <property type="match status" value="1"/>
</dbReference>
<dbReference type="InterPro" id="IPR006073">
    <property type="entry name" value="GTP-bd"/>
</dbReference>
<keyword evidence="1" id="KW-0597">Phosphoprotein</keyword>
<reference evidence="8" key="1">
    <citation type="submission" date="2019-03" db="EMBL/GenBank/DDBJ databases">
        <title>Long read genome sequence of the mycoparasitic Pythium oligandrum ATCC 38472 isolated from sugarbeet rhizosphere.</title>
        <authorList>
            <person name="Gaulin E."/>
        </authorList>
    </citation>
    <scope>NUCLEOTIDE SEQUENCE</scope>
    <source>
        <strain evidence="8">ATCC 38472_TT</strain>
    </source>
</reference>
<accession>A0A8K1C7W1</accession>
<evidence type="ECO:0000259" key="7">
    <source>
        <dbReference type="PROSITE" id="PS51721"/>
    </source>
</evidence>
<sequence length="449" mass="51412">MSSRKKPFSGKAKKQQLKEKRERNRQRRAIDSDDEDASKTEEVEEVVTPVQSGRGDLRTVFQAEPRSAIEKRKKDATRTLVYAADRGNSQSIYEYGIHNQENQPPILLKPKWSLDLTPEELIAAEDEAYRAWIHELETIQVESGQRYNLFERNIEVWRQLWRTVERSDVLVHLADARCPPLHLSRRLLDYIRDSFPSKRVIIVLTKADLVSPQRVMQWEAYVKDQLGDLTTVLSYNQTDAEHCNTSLLKLIGQTGLTIDRSQRDVLRREDEDTLTVGFVGEPNVGKSSLLNSVFERKLVSVSSTPGHTKHLQTHYFERVELLECSSVFNRVLVCDCPGVVFPRLNVPVALQILFGSFPIAQTREPYSAIRFIAENCDPPMDEIYKLTPVEEDDDEWTPYTLCEAYAKQRGFHIKGGRLDLHRAANLILRDTLNGQKVVLSFPPPALTVS</sequence>
<dbReference type="PROSITE" id="PS51721">
    <property type="entry name" value="G_CP"/>
    <property type="match status" value="1"/>
</dbReference>
<feature type="compositionally biased region" description="Basic residues" evidence="6">
    <location>
        <begin position="1"/>
        <end position="15"/>
    </location>
</feature>
<evidence type="ECO:0000256" key="6">
    <source>
        <dbReference type="SAM" id="MobiDB-lite"/>
    </source>
</evidence>
<dbReference type="Pfam" id="PF01926">
    <property type="entry name" value="MMR_HSR1"/>
    <property type="match status" value="1"/>
</dbReference>
<evidence type="ECO:0000256" key="5">
    <source>
        <dbReference type="ARBA" id="ARBA00039902"/>
    </source>
</evidence>
<keyword evidence="9" id="KW-1185">Reference proteome</keyword>
<protein>
    <recommendedName>
        <fullName evidence="5">Guanine nucleotide-binding protein-like 1</fullName>
    </recommendedName>
</protein>
<organism evidence="8 9">
    <name type="scientific">Pythium oligandrum</name>
    <name type="common">Mycoparasitic fungus</name>
    <dbReference type="NCBI Taxonomy" id="41045"/>
    <lineage>
        <taxon>Eukaryota</taxon>
        <taxon>Sar</taxon>
        <taxon>Stramenopiles</taxon>
        <taxon>Oomycota</taxon>
        <taxon>Peronosporomycetes</taxon>
        <taxon>Pythiales</taxon>
        <taxon>Pythiaceae</taxon>
        <taxon>Pythium</taxon>
    </lineage>
</organism>
<evidence type="ECO:0000313" key="9">
    <source>
        <dbReference type="Proteomes" id="UP000794436"/>
    </source>
</evidence>
<evidence type="ECO:0000256" key="3">
    <source>
        <dbReference type="ARBA" id="ARBA00023134"/>
    </source>
</evidence>
<dbReference type="PANTHER" id="PTHR45709:SF3">
    <property type="entry name" value="GUANINE NUCLEOTIDE-BINDING PROTEIN-LIKE 1"/>
    <property type="match status" value="1"/>
</dbReference>
<comment type="function">
    <text evidence="4">Possible regulatory or functional link with the histocompatibility cluster.</text>
</comment>
<feature type="domain" description="CP-type G" evidence="7">
    <location>
        <begin position="157"/>
        <end position="342"/>
    </location>
</feature>
<dbReference type="InterPro" id="IPR043358">
    <property type="entry name" value="GNL1-like"/>
</dbReference>
<dbReference type="InterPro" id="IPR027417">
    <property type="entry name" value="P-loop_NTPase"/>
</dbReference>
<dbReference type="InterPro" id="IPR023179">
    <property type="entry name" value="GTP-bd_ortho_bundle_sf"/>
</dbReference>
<evidence type="ECO:0000256" key="2">
    <source>
        <dbReference type="ARBA" id="ARBA00022741"/>
    </source>
</evidence>
<dbReference type="GO" id="GO:0003924">
    <property type="term" value="F:GTPase activity"/>
    <property type="evidence" value="ECO:0007669"/>
    <property type="project" value="InterPro"/>
</dbReference>
<dbReference type="InterPro" id="IPR030378">
    <property type="entry name" value="G_CP_dom"/>
</dbReference>
<evidence type="ECO:0000256" key="1">
    <source>
        <dbReference type="ARBA" id="ARBA00022553"/>
    </source>
</evidence>
<keyword evidence="2" id="KW-0547">Nucleotide-binding</keyword>
<comment type="caution">
    <text evidence="8">The sequence shown here is derived from an EMBL/GenBank/DDBJ whole genome shotgun (WGS) entry which is preliminary data.</text>
</comment>
<dbReference type="Proteomes" id="UP000794436">
    <property type="component" value="Unassembled WGS sequence"/>
</dbReference>
<name>A0A8K1C7W1_PYTOL</name>
<dbReference type="Gene3D" id="1.10.1580.10">
    <property type="match status" value="1"/>
</dbReference>
<gene>
    <name evidence="8" type="ORF">Poli38472_013497</name>
</gene>
<feature type="region of interest" description="Disordered" evidence="6">
    <location>
        <begin position="1"/>
        <end position="51"/>
    </location>
</feature>
<evidence type="ECO:0000256" key="4">
    <source>
        <dbReference type="ARBA" id="ARBA00037770"/>
    </source>
</evidence>
<dbReference type="AlphaFoldDB" id="A0A8K1C7W1"/>
<keyword evidence="3" id="KW-0342">GTP-binding</keyword>
<dbReference type="EMBL" id="SPLM01000113">
    <property type="protein sequence ID" value="TMW58023.1"/>
    <property type="molecule type" value="Genomic_DNA"/>
</dbReference>
<proteinExistence type="predicted"/>
<evidence type="ECO:0000313" key="8">
    <source>
        <dbReference type="EMBL" id="TMW58023.1"/>
    </source>
</evidence>
<dbReference type="GO" id="GO:0005525">
    <property type="term" value="F:GTP binding"/>
    <property type="evidence" value="ECO:0007669"/>
    <property type="project" value="UniProtKB-KW"/>
</dbReference>
<dbReference type="OrthoDB" id="61815at2759"/>
<dbReference type="PANTHER" id="PTHR45709">
    <property type="entry name" value="LARGE SUBUNIT GTPASE 1 HOMOLOG-RELATED"/>
    <property type="match status" value="1"/>
</dbReference>
<dbReference type="SUPFAM" id="SSF52540">
    <property type="entry name" value="P-loop containing nucleoside triphosphate hydrolases"/>
    <property type="match status" value="1"/>
</dbReference>